<comment type="caution">
    <text evidence="8">The sequence shown here is derived from an EMBL/GenBank/DDBJ whole genome shotgun (WGS) entry which is preliminary data.</text>
</comment>
<dbReference type="PANTHER" id="PTHR34856:SF2">
    <property type="entry name" value="PROTEIN NRFD"/>
    <property type="match status" value="1"/>
</dbReference>
<evidence type="ECO:0000256" key="7">
    <source>
        <dbReference type="SAM" id="Phobius"/>
    </source>
</evidence>
<keyword evidence="3" id="KW-1003">Cell membrane</keyword>
<feature type="non-terminal residue" evidence="8">
    <location>
        <position position="1"/>
    </location>
</feature>
<protein>
    <submittedName>
        <fullName evidence="8">Polysulfide reductase NrfD</fullName>
    </submittedName>
</protein>
<feature type="non-terminal residue" evidence="8">
    <location>
        <position position="228"/>
    </location>
</feature>
<dbReference type="Gene3D" id="1.20.1630.10">
    <property type="entry name" value="Formate dehydrogenase/DMSO reductase domain"/>
    <property type="match status" value="1"/>
</dbReference>
<reference evidence="8" key="1">
    <citation type="submission" date="2013-08" db="EMBL/GenBank/DDBJ databases">
        <authorList>
            <person name="Mendez C."/>
            <person name="Richter M."/>
            <person name="Ferrer M."/>
            <person name="Sanchez J."/>
        </authorList>
    </citation>
    <scope>NUCLEOTIDE SEQUENCE</scope>
</reference>
<evidence type="ECO:0000256" key="3">
    <source>
        <dbReference type="ARBA" id="ARBA00022475"/>
    </source>
</evidence>
<dbReference type="Pfam" id="PF03916">
    <property type="entry name" value="NrfD"/>
    <property type="match status" value="1"/>
</dbReference>
<dbReference type="AlphaFoldDB" id="T1CFW3"/>
<keyword evidence="4 7" id="KW-0812">Transmembrane</keyword>
<feature type="transmembrane region" description="Helical" evidence="7">
    <location>
        <begin position="30"/>
        <end position="48"/>
    </location>
</feature>
<evidence type="ECO:0000256" key="2">
    <source>
        <dbReference type="ARBA" id="ARBA00008929"/>
    </source>
</evidence>
<dbReference type="EMBL" id="AUZX01000508">
    <property type="protein sequence ID" value="EQD80643.1"/>
    <property type="molecule type" value="Genomic_DNA"/>
</dbReference>
<comment type="similarity">
    <text evidence="2">Belongs to the NrfD family.</text>
</comment>
<feature type="transmembrane region" description="Helical" evidence="7">
    <location>
        <begin position="69"/>
        <end position="92"/>
    </location>
</feature>
<evidence type="ECO:0000256" key="4">
    <source>
        <dbReference type="ARBA" id="ARBA00022692"/>
    </source>
</evidence>
<keyword evidence="6 7" id="KW-0472">Membrane</keyword>
<name>T1CFW3_9ZZZZ</name>
<feature type="transmembrane region" description="Helical" evidence="7">
    <location>
        <begin position="132"/>
        <end position="158"/>
    </location>
</feature>
<dbReference type="InterPro" id="IPR005614">
    <property type="entry name" value="NrfD-like"/>
</dbReference>
<evidence type="ECO:0000256" key="6">
    <source>
        <dbReference type="ARBA" id="ARBA00023136"/>
    </source>
</evidence>
<comment type="subcellular location">
    <subcellularLocation>
        <location evidence="1">Cell membrane</location>
        <topology evidence="1">Multi-pass membrane protein</topology>
    </subcellularLocation>
</comment>
<evidence type="ECO:0000256" key="5">
    <source>
        <dbReference type="ARBA" id="ARBA00022989"/>
    </source>
</evidence>
<gene>
    <name evidence="8" type="ORF">B1A_00673</name>
</gene>
<dbReference type="GO" id="GO:0005886">
    <property type="term" value="C:plasma membrane"/>
    <property type="evidence" value="ECO:0007669"/>
    <property type="project" value="UniProtKB-SubCell"/>
</dbReference>
<accession>T1CFW3</accession>
<evidence type="ECO:0000256" key="1">
    <source>
        <dbReference type="ARBA" id="ARBA00004651"/>
    </source>
</evidence>
<proteinExistence type="inferred from homology"/>
<dbReference type="PANTHER" id="PTHR34856">
    <property type="entry name" value="PROTEIN NRFD"/>
    <property type="match status" value="1"/>
</dbReference>
<sequence>FLSGLVAGSFIVGSLAKVFGLKKFEPLAKMSIIVTLAFLIGAALAPLAEAWQRERFWELITRDHFPYSPLGMFIIIWIAYVILVLVEMYYIFRPDNIYLAQHARGWRKFWHNLLTFGSRSLSEQTLKKDHTVLTILAATGIVLAFAFHGYVGFVFGALKARPLWDTPLMPVMFLVSATVSGIAAMIIVYTVVQGGLGEDPIDIGVMDGLMKLLKWMIFVDLFMDLIEL</sequence>
<reference evidence="8" key="2">
    <citation type="journal article" date="2014" name="ISME J.">
        <title>Microbial stratification in low pH oxic and suboxic macroscopic growths along an acid mine drainage.</title>
        <authorList>
            <person name="Mendez-Garcia C."/>
            <person name="Mesa V."/>
            <person name="Sprenger R.R."/>
            <person name="Richter M."/>
            <person name="Diez M.S."/>
            <person name="Solano J."/>
            <person name="Bargiela R."/>
            <person name="Golyshina O.V."/>
            <person name="Manteca A."/>
            <person name="Ramos J.L."/>
            <person name="Gallego J.R."/>
            <person name="Llorente I."/>
            <person name="Martins Dos Santos V.A."/>
            <person name="Jensen O.N."/>
            <person name="Pelaez A.I."/>
            <person name="Sanchez J."/>
            <person name="Ferrer M."/>
        </authorList>
    </citation>
    <scope>NUCLEOTIDE SEQUENCE</scope>
</reference>
<organism evidence="8">
    <name type="scientific">mine drainage metagenome</name>
    <dbReference type="NCBI Taxonomy" id="410659"/>
    <lineage>
        <taxon>unclassified sequences</taxon>
        <taxon>metagenomes</taxon>
        <taxon>ecological metagenomes</taxon>
    </lineage>
</organism>
<keyword evidence="5 7" id="KW-1133">Transmembrane helix</keyword>
<dbReference type="InterPro" id="IPR052049">
    <property type="entry name" value="Electron_transfer_protein"/>
</dbReference>
<feature type="transmembrane region" description="Helical" evidence="7">
    <location>
        <begin position="170"/>
        <end position="191"/>
    </location>
</feature>
<evidence type="ECO:0000313" key="8">
    <source>
        <dbReference type="EMBL" id="EQD80643.1"/>
    </source>
</evidence>